<dbReference type="PANTHER" id="PTHR42850">
    <property type="entry name" value="METALLOPHOSPHOESTERASE"/>
    <property type="match status" value="1"/>
</dbReference>
<dbReference type="InterPro" id="IPR029052">
    <property type="entry name" value="Metallo-depent_PP-like"/>
</dbReference>
<dbReference type="SUPFAM" id="SSF56300">
    <property type="entry name" value="Metallo-dependent phosphatases"/>
    <property type="match status" value="1"/>
</dbReference>
<evidence type="ECO:0000313" key="4">
    <source>
        <dbReference type="Proteomes" id="UP000239663"/>
    </source>
</evidence>
<proteinExistence type="inferred from homology"/>
<dbReference type="GO" id="GO:0005737">
    <property type="term" value="C:cytoplasm"/>
    <property type="evidence" value="ECO:0007669"/>
    <property type="project" value="TreeGrafter"/>
</dbReference>
<keyword evidence="4" id="KW-1185">Reference proteome</keyword>
<dbReference type="Gene3D" id="3.60.21.10">
    <property type="match status" value="1"/>
</dbReference>
<organism evidence="3 4">
    <name type="scientific">Pradoshia eiseniae</name>
    <dbReference type="NCBI Taxonomy" id="2064768"/>
    <lineage>
        <taxon>Bacteria</taxon>
        <taxon>Bacillati</taxon>
        <taxon>Bacillota</taxon>
        <taxon>Bacilli</taxon>
        <taxon>Bacillales</taxon>
        <taxon>Bacillaceae</taxon>
        <taxon>Pradoshia</taxon>
    </lineage>
</organism>
<dbReference type="AlphaFoldDB" id="A0A2S7MXN8"/>
<dbReference type="OrthoDB" id="9813918at2"/>
<evidence type="ECO:0000259" key="2">
    <source>
        <dbReference type="Pfam" id="PF12850"/>
    </source>
</evidence>
<feature type="domain" description="Calcineurin-like phosphoesterase" evidence="2">
    <location>
        <begin position="1"/>
        <end position="204"/>
    </location>
</feature>
<dbReference type="InterPro" id="IPR011152">
    <property type="entry name" value="Pesterase_MJ0912"/>
</dbReference>
<dbReference type="PIRSF" id="PIRSF000883">
    <property type="entry name" value="Pesterase_MJ0912"/>
    <property type="match status" value="1"/>
</dbReference>
<dbReference type="GO" id="GO:0016791">
    <property type="term" value="F:phosphatase activity"/>
    <property type="evidence" value="ECO:0007669"/>
    <property type="project" value="TreeGrafter"/>
</dbReference>
<comment type="caution">
    <text evidence="3">The sequence shown here is derived from an EMBL/GenBank/DDBJ whole genome shotgun (WGS) entry which is preliminary data.</text>
</comment>
<gene>
    <name evidence="3" type="ORF">CYL18_13895</name>
</gene>
<reference evidence="3 4" key="1">
    <citation type="submission" date="2017-12" db="EMBL/GenBank/DDBJ databases">
        <title>Taxonomic description and draft genome of Pradoshia cofamensis Gen. nov., sp. nov., a thermotolerant bacillale isolated from anterior gut of earthworm Eisenia fetida.</title>
        <authorList>
            <person name="Saha T."/>
            <person name="Chakraborty R."/>
        </authorList>
    </citation>
    <scope>NUCLEOTIDE SEQUENCE [LARGE SCALE GENOMIC DNA]</scope>
    <source>
        <strain evidence="3 4">EAG3</strain>
    </source>
</reference>
<dbReference type="PANTHER" id="PTHR42850:SF2">
    <property type="entry name" value="BLL5683 PROTEIN"/>
    <property type="match status" value="1"/>
</dbReference>
<comment type="similarity">
    <text evidence="1">Belongs to the metallophosphoesterase superfamily. YfcE family.</text>
</comment>
<dbReference type="CDD" id="cd00838">
    <property type="entry name" value="MPP_superfamily"/>
    <property type="match status" value="1"/>
</dbReference>
<evidence type="ECO:0000256" key="1">
    <source>
        <dbReference type="ARBA" id="ARBA00008950"/>
    </source>
</evidence>
<dbReference type="InterPro" id="IPR050126">
    <property type="entry name" value="Ap4A_hydrolase"/>
</dbReference>
<evidence type="ECO:0000313" key="3">
    <source>
        <dbReference type="EMBL" id="PQD94498.1"/>
    </source>
</evidence>
<sequence>MKIAVLTDIHGNAPALKAALAEIDARNDIEHIYCTGDMIGIGPDTNEVLSLLFSRNDVSMVTGNHDEAILSLIEEKEYPTSHHGTKEHHLWIAKHLDRSYIPMLKKSPIIIQKNIEGHSILMTHYHIQHSKLSDPICLDPFSKIVEPSLHHIASLFKDYEARLILFGHHHPVHYFKNERTIYLNPGSLGCSHQETAPYAIVEITPDELKIDLQEAVYDKTSFIASYERLKVPDRDFILKVFHGTDWK</sequence>
<dbReference type="InterPro" id="IPR024654">
    <property type="entry name" value="Calcineurin-like_PHP_lpxH"/>
</dbReference>
<protein>
    <submittedName>
        <fullName evidence="3">Metallophosphoesterase</fullName>
    </submittedName>
</protein>
<name>A0A2S7MXN8_9BACI</name>
<dbReference type="EMBL" id="PKOZ01000009">
    <property type="protein sequence ID" value="PQD94498.1"/>
    <property type="molecule type" value="Genomic_DNA"/>
</dbReference>
<dbReference type="Pfam" id="PF12850">
    <property type="entry name" value="Metallophos_2"/>
    <property type="match status" value="1"/>
</dbReference>
<dbReference type="Proteomes" id="UP000239663">
    <property type="component" value="Unassembled WGS sequence"/>
</dbReference>
<dbReference type="RefSeq" id="WP_104850136.1">
    <property type="nucleotide sequence ID" value="NZ_PKOZ01000009.1"/>
</dbReference>
<accession>A0A2S7MXN8</accession>